<evidence type="ECO:0000313" key="2">
    <source>
        <dbReference type="EMBL" id="KKW13130.1"/>
    </source>
</evidence>
<keyword evidence="1" id="KW-1133">Transmembrane helix</keyword>
<accession>A0A0G1W3J5</accession>
<keyword evidence="1" id="KW-0472">Membrane</keyword>
<dbReference type="Proteomes" id="UP000034588">
    <property type="component" value="Unassembled WGS sequence"/>
</dbReference>
<evidence type="ECO:0000256" key="1">
    <source>
        <dbReference type="SAM" id="Phobius"/>
    </source>
</evidence>
<protein>
    <submittedName>
        <fullName evidence="2">Uncharacterized protein</fullName>
    </submittedName>
</protein>
<feature type="transmembrane region" description="Helical" evidence="1">
    <location>
        <begin position="35"/>
        <end position="53"/>
    </location>
</feature>
<proteinExistence type="predicted"/>
<reference evidence="2 3" key="1">
    <citation type="journal article" date="2015" name="Nature">
        <title>rRNA introns, odd ribosomes, and small enigmatic genomes across a large radiation of phyla.</title>
        <authorList>
            <person name="Brown C.T."/>
            <person name="Hug L.A."/>
            <person name="Thomas B.C."/>
            <person name="Sharon I."/>
            <person name="Castelle C.J."/>
            <person name="Singh A."/>
            <person name="Wilkins M.J."/>
            <person name="Williams K.H."/>
            <person name="Banfield J.F."/>
        </authorList>
    </citation>
    <scope>NUCLEOTIDE SEQUENCE [LARGE SCALE GENOMIC DNA]</scope>
</reference>
<keyword evidence="1" id="KW-0812">Transmembrane</keyword>
<evidence type="ECO:0000313" key="3">
    <source>
        <dbReference type="Proteomes" id="UP000034588"/>
    </source>
</evidence>
<organism evidence="2 3">
    <name type="scientific">Candidatus Gottesmanbacteria bacterium GW2011_GWB1_49_7</name>
    <dbReference type="NCBI Taxonomy" id="1618448"/>
    <lineage>
        <taxon>Bacteria</taxon>
        <taxon>Candidatus Gottesmaniibacteriota</taxon>
    </lineage>
</organism>
<name>A0A0G1W3J5_9BACT</name>
<dbReference type="AlphaFoldDB" id="A0A0G1W3J5"/>
<comment type="caution">
    <text evidence="2">The sequence shown here is derived from an EMBL/GenBank/DDBJ whole genome shotgun (WGS) entry which is preliminary data.</text>
</comment>
<gene>
    <name evidence="2" type="ORF">UY48_C0004G0005</name>
</gene>
<dbReference type="EMBL" id="LCQD01000004">
    <property type="protein sequence ID" value="KKW13130.1"/>
    <property type="molecule type" value="Genomic_DNA"/>
</dbReference>
<sequence length="224" mass="24647">MTAATTDKKRHAVEHHDLQGVETELAKRCRVQRETAMAIWAMVIATVLLALLVCWRCEAQELAVARETAAPAPTKPSSNLSQYCDVYIRAPLRPRASTTLSDGRVIAETRPDWPDWDKAVGLLPVEATESQDQGEISDGSGDHLWLVRLHGCRGGVWMVATTKNMTPSHPLAALVYEAEVTSIDCDPTQKAIDVRCYKRLVEIKAGDKKVGERKLRGGFSGDAQ</sequence>